<dbReference type="EMBL" id="BNDX01000009">
    <property type="protein sequence ID" value="GHI32032.1"/>
    <property type="molecule type" value="Genomic_DNA"/>
</dbReference>
<accession>A0ABQ3Q414</accession>
<sequence length="48" mass="4839">MRTTRRKLGALIGGLVAAALAVGAVATVAVIDNPGSKTPTAAYTPRPY</sequence>
<proteinExistence type="predicted"/>
<comment type="caution">
    <text evidence="1">The sequence shown here is derived from an EMBL/GenBank/DDBJ whole genome shotgun (WGS) entry which is preliminary data.</text>
</comment>
<dbReference type="RefSeq" id="WP_190077190.1">
    <property type="nucleotide sequence ID" value="NZ_BMTC01000008.1"/>
</dbReference>
<protein>
    <recommendedName>
        <fullName evidence="3">Secreted protein</fullName>
    </recommendedName>
</protein>
<name>A0ABQ3Q414_9ACTN</name>
<gene>
    <name evidence="1" type="ORF">Sdagh_37620</name>
</gene>
<keyword evidence="2" id="KW-1185">Reference proteome</keyword>
<organism evidence="1 2">
    <name type="scientific">Streptomyces daghestanicus</name>
    <dbReference type="NCBI Taxonomy" id="66885"/>
    <lineage>
        <taxon>Bacteria</taxon>
        <taxon>Bacillati</taxon>
        <taxon>Actinomycetota</taxon>
        <taxon>Actinomycetes</taxon>
        <taxon>Kitasatosporales</taxon>
        <taxon>Streptomycetaceae</taxon>
        <taxon>Streptomyces</taxon>
    </lineage>
</organism>
<evidence type="ECO:0000313" key="1">
    <source>
        <dbReference type="EMBL" id="GHI32032.1"/>
    </source>
</evidence>
<evidence type="ECO:0008006" key="3">
    <source>
        <dbReference type="Google" id="ProtNLM"/>
    </source>
</evidence>
<reference evidence="1" key="1">
    <citation type="submission" date="2024-05" db="EMBL/GenBank/DDBJ databases">
        <title>Whole genome shotgun sequence of Streptomyces daghestanicus NBRC 12762.</title>
        <authorList>
            <person name="Komaki H."/>
            <person name="Tamura T."/>
        </authorList>
    </citation>
    <scope>NUCLEOTIDE SEQUENCE</scope>
    <source>
        <strain evidence="1">NBRC 12762</strain>
    </source>
</reference>
<evidence type="ECO:0000313" key="2">
    <source>
        <dbReference type="Proteomes" id="UP001052655"/>
    </source>
</evidence>
<dbReference type="Proteomes" id="UP001052655">
    <property type="component" value="Unassembled WGS sequence"/>
</dbReference>